<organism evidence="13 14">
    <name type="scientific">Terasakiella brassicae</name>
    <dbReference type="NCBI Taxonomy" id="1634917"/>
    <lineage>
        <taxon>Bacteria</taxon>
        <taxon>Pseudomonadati</taxon>
        <taxon>Pseudomonadota</taxon>
        <taxon>Alphaproteobacteria</taxon>
        <taxon>Rhodospirillales</taxon>
        <taxon>Terasakiellaceae</taxon>
        <taxon>Terasakiella</taxon>
    </lineage>
</organism>
<gene>
    <name evidence="13" type="ORF">GCM10011332_25450</name>
</gene>
<comment type="similarity">
    <text evidence="3">Belongs to the iron-sulfur dependent L-serine dehydratase family.</text>
</comment>
<dbReference type="GO" id="GO:0046872">
    <property type="term" value="F:metal ion binding"/>
    <property type="evidence" value="ECO:0007669"/>
    <property type="project" value="UniProtKB-KW"/>
</dbReference>
<evidence type="ECO:0000256" key="4">
    <source>
        <dbReference type="ARBA" id="ARBA00012093"/>
    </source>
</evidence>
<reference evidence="13" key="2">
    <citation type="submission" date="2020-09" db="EMBL/GenBank/DDBJ databases">
        <authorList>
            <person name="Sun Q."/>
            <person name="Zhou Y."/>
        </authorList>
    </citation>
    <scope>NUCLEOTIDE SEQUENCE</scope>
    <source>
        <strain evidence="13">CGMCC 1.15254</strain>
    </source>
</reference>
<keyword evidence="8" id="KW-0408">Iron</keyword>
<keyword evidence="6" id="KW-0004">4Fe-4S</keyword>
<dbReference type="PANTHER" id="PTHR30182">
    <property type="entry name" value="L-SERINE DEHYDRATASE"/>
    <property type="match status" value="1"/>
</dbReference>
<dbReference type="GO" id="GO:0051539">
    <property type="term" value="F:4 iron, 4 sulfur cluster binding"/>
    <property type="evidence" value="ECO:0007669"/>
    <property type="project" value="UniProtKB-KW"/>
</dbReference>
<evidence type="ECO:0000256" key="5">
    <source>
        <dbReference type="ARBA" id="ARBA00022432"/>
    </source>
</evidence>
<evidence type="ECO:0000256" key="2">
    <source>
        <dbReference type="ARBA" id="ARBA00004742"/>
    </source>
</evidence>
<keyword evidence="9" id="KW-0411">Iron-sulfur</keyword>
<feature type="domain" description="Serine dehydratase-like alpha subunit" evidence="12">
    <location>
        <begin position="225"/>
        <end position="484"/>
    </location>
</feature>
<evidence type="ECO:0000313" key="14">
    <source>
        <dbReference type="Proteomes" id="UP000632498"/>
    </source>
</evidence>
<dbReference type="Pfam" id="PF03313">
    <property type="entry name" value="SDH_alpha"/>
    <property type="match status" value="1"/>
</dbReference>
<dbReference type="AlphaFoldDB" id="A0A917FDC2"/>
<name>A0A917FDC2_9PROT</name>
<dbReference type="InterPro" id="IPR005130">
    <property type="entry name" value="Ser_deHydtase-like_asu"/>
</dbReference>
<dbReference type="EC" id="4.3.1.17" evidence="4"/>
<evidence type="ECO:0000256" key="8">
    <source>
        <dbReference type="ARBA" id="ARBA00023004"/>
    </source>
</evidence>
<dbReference type="SUPFAM" id="SSF143548">
    <property type="entry name" value="Serine metabolism enzymes domain"/>
    <property type="match status" value="1"/>
</dbReference>
<dbReference type="Gene3D" id="3.30.1330.90">
    <property type="entry name" value="D-3-phosphoglycerate dehydrogenase, domain 3"/>
    <property type="match status" value="1"/>
</dbReference>
<dbReference type="GO" id="GO:0006094">
    <property type="term" value="P:gluconeogenesis"/>
    <property type="evidence" value="ECO:0007669"/>
    <property type="project" value="UniProtKB-KW"/>
</dbReference>
<sequence>MHYPSIFNDAIGPVMRGASSSHVAAAHRIGALARDYMNGDFHTVLIEYDPNGSLEPTHESQGSDMGLFTALMGWDVTDERMTEAGRYLEESGCSVEIRITDYGATHENTYKLTLESDVDKVCMIAISTGGGMIEVIEINGIKLSMFGDYHETLIFSEDETLVDGQNADYILKRQRVIQVKGQDFVTVPDGIEVRTMAPVLPIGARKTMMVPFVDTTSMLAFNEDKNLSLWELALKYESARGNISEEIVFEKMRDIVRILDHSIDQGIKGTTYEDRIYPAQAPKYKEKTGANNFLNLGLHNDVILAVTALMDVKSSMGVIVAAPTAGSCGTLPGTCLGVANALNMDEDQKVKAMLAAGLIGVFIAHMATFSAEIGGCQAETGSGSGMAAAALVTLFDGTLDQSIGAASMALQNTFGLVCDPVANRVEAPCLGKNVLMAGNALSAANMALAGFDPLIPLDEVIIAMHQVGQSIPCELRCTGKGGLAMTPTGQKIFKQMNN</sequence>
<dbReference type="InterPro" id="IPR051318">
    <property type="entry name" value="Fe-S_L-Ser"/>
</dbReference>
<comment type="caution">
    <text evidence="13">The sequence shown here is derived from an EMBL/GenBank/DDBJ whole genome shotgun (WGS) entry which is preliminary data.</text>
</comment>
<dbReference type="Proteomes" id="UP000632498">
    <property type="component" value="Unassembled WGS sequence"/>
</dbReference>
<keyword evidence="5" id="KW-0312">Gluconeogenesis</keyword>
<evidence type="ECO:0000256" key="11">
    <source>
        <dbReference type="ARBA" id="ARBA00049406"/>
    </source>
</evidence>
<comment type="pathway">
    <text evidence="2">Carbohydrate biosynthesis; gluconeogenesis.</text>
</comment>
<evidence type="ECO:0000256" key="7">
    <source>
        <dbReference type="ARBA" id="ARBA00022723"/>
    </source>
</evidence>
<dbReference type="RefSeq" id="WP_188665884.1">
    <property type="nucleotide sequence ID" value="NZ_BMHV01000019.1"/>
</dbReference>
<evidence type="ECO:0000259" key="12">
    <source>
        <dbReference type="Pfam" id="PF03313"/>
    </source>
</evidence>
<dbReference type="InterPro" id="IPR029009">
    <property type="entry name" value="ASB_dom_sf"/>
</dbReference>
<evidence type="ECO:0000256" key="1">
    <source>
        <dbReference type="ARBA" id="ARBA00001966"/>
    </source>
</evidence>
<evidence type="ECO:0000256" key="9">
    <source>
        <dbReference type="ARBA" id="ARBA00023014"/>
    </source>
</evidence>
<comment type="catalytic activity">
    <reaction evidence="11">
        <text>L-serine = pyruvate + NH4(+)</text>
        <dbReference type="Rhea" id="RHEA:19169"/>
        <dbReference type="ChEBI" id="CHEBI:15361"/>
        <dbReference type="ChEBI" id="CHEBI:28938"/>
        <dbReference type="ChEBI" id="CHEBI:33384"/>
        <dbReference type="EC" id="4.3.1.17"/>
    </reaction>
</comment>
<keyword evidence="7" id="KW-0479">Metal-binding</keyword>
<evidence type="ECO:0000313" key="13">
    <source>
        <dbReference type="EMBL" id="GGF70356.1"/>
    </source>
</evidence>
<dbReference type="GO" id="GO:0003941">
    <property type="term" value="F:L-serine ammonia-lyase activity"/>
    <property type="evidence" value="ECO:0007669"/>
    <property type="project" value="UniProtKB-EC"/>
</dbReference>
<comment type="cofactor">
    <cofactor evidence="1">
        <name>[4Fe-4S] cluster</name>
        <dbReference type="ChEBI" id="CHEBI:49883"/>
    </cofactor>
</comment>
<keyword evidence="14" id="KW-1185">Reference proteome</keyword>
<dbReference type="PANTHER" id="PTHR30182:SF1">
    <property type="entry name" value="L-SERINE DEHYDRATASE 1"/>
    <property type="match status" value="1"/>
</dbReference>
<keyword evidence="10" id="KW-0456">Lyase</keyword>
<evidence type="ECO:0000256" key="6">
    <source>
        <dbReference type="ARBA" id="ARBA00022485"/>
    </source>
</evidence>
<reference evidence="13" key="1">
    <citation type="journal article" date="2014" name="Int. J. Syst. Evol. Microbiol.">
        <title>Complete genome sequence of Corynebacterium casei LMG S-19264T (=DSM 44701T), isolated from a smear-ripened cheese.</title>
        <authorList>
            <consortium name="US DOE Joint Genome Institute (JGI-PGF)"/>
            <person name="Walter F."/>
            <person name="Albersmeier A."/>
            <person name="Kalinowski J."/>
            <person name="Ruckert C."/>
        </authorList>
    </citation>
    <scope>NUCLEOTIDE SEQUENCE</scope>
    <source>
        <strain evidence="13">CGMCC 1.15254</strain>
    </source>
</reference>
<evidence type="ECO:0000256" key="3">
    <source>
        <dbReference type="ARBA" id="ARBA00008636"/>
    </source>
</evidence>
<proteinExistence type="inferred from homology"/>
<evidence type="ECO:0000256" key="10">
    <source>
        <dbReference type="ARBA" id="ARBA00023239"/>
    </source>
</evidence>
<dbReference type="EMBL" id="BMHV01000019">
    <property type="protein sequence ID" value="GGF70356.1"/>
    <property type="molecule type" value="Genomic_DNA"/>
</dbReference>
<accession>A0A917FDC2</accession>
<protein>
    <recommendedName>
        <fullName evidence="4">L-serine ammonia-lyase</fullName>
        <ecNumber evidence="4">4.3.1.17</ecNumber>
    </recommendedName>
</protein>